<accession>A0ABS7ASU5</accession>
<dbReference type="InterPro" id="IPR022525">
    <property type="entry name" value="GNAT_AblB"/>
</dbReference>
<organism evidence="2 3">
    <name type="scientific">Clostridium weizhouense</name>
    <dbReference type="NCBI Taxonomy" id="2859781"/>
    <lineage>
        <taxon>Bacteria</taxon>
        <taxon>Bacillati</taxon>
        <taxon>Bacillota</taxon>
        <taxon>Clostridia</taxon>
        <taxon>Eubacteriales</taxon>
        <taxon>Clostridiaceae</taxon>
        <taxon>Clostridium</taxon>
    </lineage>
</organism>
<protein>
    <submittedName>
        <fullName evidence="2">Beta-lysine N-acetyltransferase</fullName>
    </submittedName>
</protein>
<dbReference type="SUPFAM" id="SSF55729">
    <property type="entry name" value="Acyl-CoA N-acyltransferases (Nat)"/>
    <property type="match status" value="1"/>
</dbReference>
<gene>
    <name evidence="2" type="primary">ablB</name>
    <name evidence="2" type="ORF">KYD98_11565</name>
</gene>
<sequence length="290" mass="33625">MSINNCKINKNYYITIDDINLYVDYTNKRIKIIDFNNISIKNIKNIMSFCIQENLSKILCNTDIENLKFFFEAGFDLEGKIEGYFKGKDAFLMSYFINNKRRIYNNIDEKNLILNKCLDLENTYNNNINNSAYDIRDANENDIKEIVKLFSNVFSTYPSPVYDEEFLRQTMNKKVLYKVATDNGKVIAIASADMDKKNLNAEITDCATYPEYRGKGILSNIVHLLELDLKSKGFIALYSLARSINPGINFVLSKHNYKFRGKLINNCNICGNFEDMNVWVKNINTHLSKI</sequence>
<dbReference type="PROSITE" id="PS51186">
    <property type="entry name" value="GNAT"/>
    <property type="match status" value="1"/>
</dbReference>
<dbReference type="RefSeq" id="WP_219780198.1">
    <property type="nucleotide sequence ID" value="NZ_JAHXPT010000009.1"/>
</dbReference>
<keyword evidence="3" id="KW-1185">Reference proteome</keyword>
<dbReference type="EMBL" id="JAHXPT010000009">
    <property type="protein sequence ID" value="MBW6410731.1"/>
    <property type="molecule type" value="Genomic_DNA"/>
</dbReference>
<dbReference type="Proteomes" id="UP001519921">
    <property type="component" value="Unassembled WGS sequence"/>
</dbReference>
<dbReference type="NCBIfam" id="TIGR03827">
    <property type="entry name" value="GNAT_ablB"/>
    <property type="match status" value="1"/>
</dbReference>
<comment type="caution">
    <text evidence="2">The sequence shown here is derived from an EMBL/GenBank/DDBJ whole genome shotgun (WGS) entry which is preliminary data.</text>
</comment>
<evidence type="ECO:0000313" key="3">
    <source>
        <dbReference type="Proteomes" id="UP001519921"/>
    </source>
</evidence>
<reference evidence="2 3" key="1">
    <citation type="submission" date="2021-07" db="EMBL/GenBank/DDBJ databases">
        <title>Clostridium weizhouense sp. nov., an anaerobic bacterium isolated from activated sludge of Petroleum wastewater.</title>
        <authorList>
            <person name="Li Q."/>
        </authorList>
    </citation>
    <scope>NUCLEOTIDE SEQUENCE [LARGE SCALE GENOMIC DNA]</scope>
    <source>
        <strain evidence="2 3">YB-6</strain>
    </source>
</reference>
<name>A0ABS7ASU5_9CLOT</name>
<proteinExistence type="predicted"/>
<dbReference type="Pfam" id="PF13527">
    <property type="entry name" value="Acetyltransf_9"/>
    <property type="match status" value="1"/>
</dbReference>
<dbReference type="Gene3D" id="3.40.630.30">
    <property type="match status" value="1"/>
</dbReference>
<evidence type="ECO:0000259" key="1">
    <source>
        <dbReference type="PROSITE" id="PS51186"/>
    </source>
</evidence>
<dbReference type="InterPro" id="IPR016181">
    <property type="entry name" value="Acyl_CoA_acyltransferase"/>
</dbReference>
<evidence type="ECO:0000313" key="2">
    <source>
        <dbReference type="EMBL" id="MBW6410731.1"/>
    </source>
</evidence>
<feature type="domain" description="N-acetyltransferase" evidence="1">
    <location>
        <begin position="133"/>
        <end position="290"/>
    </location>
</feature>
<dbReference type="InterPro" id="IPR000182">
    <property type="entry name" value="GNAT_dom"/>
</dbReference>
<dbReference type="CDD" id="cd04301">
    <property type="entry name" value="NAT_SF"/>
    <property type="match status" value="1"/>
</dbReference>